<dbReference type="PaxDb" id="882-DVU_0301"/>
<gene>
    <name evidence="1" type="ordered locus">DVU_0301</name>
</gene>
<reference evidence="1 2" key="1">
    <citation type="journal article" date="2004" name="Nat. Biotechnol.">
        <title>The genome sequence of the anaerobic, sulfate-reducing bacterium Desulfovibrio vulgaris Hildenborough.</title>
        <authorList>
            <person name="Heidelberg J.F."/>
            <person name="Seshadri R."/>
            <person name="Haveman S.A."/>
            <person name="Hemme C.L."/>
            <person name="Paulsen I.T."/>
            <person name="Kolonay J.F."/>
            <person name="Eisen J.A."/>
            <person name="Ward N."/>
            <person name="Methe B."/>
            <person name="Brinkac L.M."/>
            <person name="Daugherty S.C."/>
            <person name="Deboy R.T."/>
            <person name="Dodson R.J."/>
            <person name="Durkin A.S."/>
            <person name="Madupu R."/>
            <person name="Nelson W.C."/>
            <person name="Sullivan S.A."/>
            <person name="Fouts D."/>
            <person name="Haft D.H."/>
            <person name="Selengut J."/>
            <person name="Peterson J.D."/>
            <person name="Davidsen T.M."/>
            <person name="Zafar N."/>
            <person name="Zhou L."/>
            <person name="Radune D."/>
            <person name="Dimitrov G."/>
            <person name="Hance M."/>
            <person name="Tran K."/>
            <person name="Khouri H."/>
            <person name="Gill J."/>
            <person name="Utterback T.R."/>
            <person name="Feldblyum T.V."/>
            <person name="Wall J.D."/>
            <person name="Voordouw G."/>
            <person name="Fraser C.M."/>
        </authorList>
    </citation>
    <scope>NUCLEOTIDE SEQUENCE [LARGE SCALE GENOMIC DNA]</scope>
    <source>
        <strain evidence="2">ATCC 29579 / DSM 644 / NCIMB 8303 / VKM B-1760 / Hildenborough</strain>
    </source>
</reference>
<keyword evidence="2" id="KW-1185">Reference proteome</keyword>
<accession>Q72FB3</accession>
<dbReference type="STRING" id="882.DVU_0301"/>
<sequence length="49" mass="5831">MLLLRPNHALLHMWRSPPPAEMLRCNRLIVFSTYCYKKLSRKGIPAFFL</sequence>
<dbReference type="KEGG" id="dvu:DVU_0301"/>
<protein>
    <submittedName>
        <fullName evidence="1">Uncharacterized protein</fullName>
    </submittedName>
</protein>
<proteinExistence type="predicted"/>
<organism evidence="1 2">
    <name type="scientific">Nitratidesulfovibrio vulgaris (strain ATCC 29579 / DSM 644 / CCUG 34227 / NCIMB 8303 / VKM B-1760 / Hildenborough)</name>
    <name type="common">Desulfovibrio vulgaris</name>
    <dbReference type="NCBI Taxonomy" id="882"/>
    <lineage>
        <taxon>Bacteria</taxon>
        <taxon>Pseudomonadati</taxon>
        <taxon>Thermodesulfobacteriota</taxon>
        <taxon>Desulfovibrionia</taxon>
        <taxon>Desulfovibrionales</taxon>
        <taxon>Desulfovibrionaceae</taxon>
        <taxon>Nitratidesulfovibrio</taxon>
    </lineage>
</organism>
<evidence type="ECO:0000313" key="2">
    <source>
        <dbReference type="Proteomes" id="UP000002194"/>
    </source>
</evidence>
<dbReference type="EnsemblBacteria" id="AAS94784">
    <property type="protein sequence ID" value="AAS94784"/>
    <property type="gene ID" value="DVU_0301"/>
</dbReference>
<evidence type="ECO:0000313" key="1">
    <source>
        <dbReference type="EMBL" id="AAS94784.1"/>
    </source>
</evidence>
<dbReference type="HOGENOM" id="CLU_3134953_0_0_7"/>
<dbReference type="EMBL" id="AE017285">
    <property type="protein sequence ID" value="AAS94784.1"/>
    <property type="molecule type" value="Genomic_DNA"/>
</dbReference>
<dbReference type="AlphaFoldDB" id="Q72FB3"/>
<name>Q72FB3_NITV2</name>
<dbReference type="Proteomes" id="UP000002194">
    <property type="component" value="Chromosome"/>
</dbReference>